<dbReference type="SUPFAM" id="SSF56672">
    <property type="entry name" value="DNA/RNA polymerases"/>
    <property type="match status" value="1"/>
</dbReference>
<comment type="caution">
    <text evidence="3">The sequence shown here is derived from an EMBL/GenBank/DDBJ whole genome shotgun (WGS) entry which is preliminary data.</text>
</comment>
<dbReference type="InterPro" id="IPR043502">
    <property type="entry name" value="DNA/RNA_pol_sf"/>
</dbReference>
<gene>
    <name evidence="3" type="ORF">GGD89_003659</name>
</gene>
<name>A0A7W6RHD1_9PROT</name>
<dbReference type="Pfam" id="PF00078">
    <property type="entry name" value="RVT_1"/>
    <property type="match status" value="1"/>
</dbReference>
<dbReference type="InterPro" id="IPR051083">
    <property type="entry name" value="GrpII_Intron_Splice-Mob/Def"/>
</dbReference>
<dbReference type="RefSeq" id="WP_184048405.1">
    <property type="nucleotide sequence ID" value="NZ_JACIGK010000043.1"/>
</dbReference>
<reference evidence="3 4" key="1">
    <citation type="submission" date="2020-08" db="EMBL/GenBank/DDBJ databases">
        <title>Genome sequencing of Purple Non-Sulfur Bacteria from various extreme environments.</title>
        <authorList>
            <person name="Mayer M."/>
        </authorList>
    </citation>
    <scope>NUCLEOTIDE SEQUENCE [LARGE SCALE GENOMIC DNA]</scope>
    <source>
        <strain evidence="3 4">JA131</strain>
    </source>
</reference>
<dbReference type="PANTHER" id="PTHR34047">
    <property type="entry name" value="NUCLEAR INTRON MATURASE 1, MITOCHONDRIAL-RELATED"/>
    <property type="match status" value="1"/>
</dbReference>
<evidence type="ECO:0000259" key="2">
    <source>
        <dbReference type="PROSITE" id="PS50878"/>
    </source>
</evidence>
<accession>A0A7W6RHD1</accession>
<protein>
    <recommendedName>
        <fullName evidence="2">Reverse transcriptase domain-containing protein</fullName>
    </recommendedName>
</protein>
<evidence type="ECO:0000313" key="4">
    <source>
        <dbReference type="Proteomes" id="UP000554286"/>
    </source>
</evidence>
<comment type="similarity">
    <text evidence="1">Belongs to the bacterial reverse transcriptase family.</text>
</comment>
<dbReference type="PROSITE" id="PS50878">
    <property type="entry name" value="RT_POL"/>
    <property type="match status" value="1"/>
</dbReference>
<feature type="domain" description="Reverse transcriptase" evidence="2">
    <location>
        <begin position="1"/>
        <end position="267"/>
    </location>
</feature>
<organism evidence="3 4">
    <name type="scientific">Roseospira visakhapatnamensis</name>
    <dbReference type="NCBI Taxonomy" id="390880"/>
    <lineage>
        <taxon>Bacteria</taxon>
        <taxon>Pseudomonadati</taxon>
        <taxon>Pseudomonadota</taxon>
        <taxon>Alphaproteobacteria</taxon>
        <taxon>Rhodospirillales</taxon>
        <taxon>Rhodospirillaceae</taxon>
        <taxon>Roseospira</taxon>
    </lineage>
</organism>
<keyword evidence="4" id="KW-1185">Reference proteome</keyword>
<sequence length="339" mass="38467">MKRSAIRLEDIAAWDTLVAACQRAARGKRNRDDVRRFQRTLFGEIESLRCQILDETVPLGKMTTFSIRDPKPRIIHAPCFRERVLHHALIAHAGPVLDRALVDDTFACREGKGTIAAVRRAQHHARRHAWFAQVDMRQYFASIDHEVLLRCLARRFKDRGVLRLMERIIRSFQVEPGKGLPIGALTSQVFANTYLSGVDRLVLEDCRVGGVVRYMDDLVWWEDDKTAVRAVLDRVREYAEGELGLTIKDPVRIGRSRDGLAFCGFRILPGAILLSRRRKRRYARIRKQAEADFAAGRIGAEALQAGYGSALALTVQCDATAWRREHLRRHPLDAAVAAV</sequence>
<dbReference type="PANTHER" id="PTHR34047:SF8">
    <property type="entry name" value="PROTEIN YKFC"/>
    <property type="match status" value="1"/>
</dbReference>
<evidence type="ECO:0000313" key="3">
    <source>
        <dbReference type="EMBL" id="MBB4268006.1"/>
    </source>
</evidence>
<dbReference type="InterPro" id="IPR000477">
    <property type="entry name" value="RT_dom"/>
</dbReference>
<dbReference type="Proteomes" id="UP000554286">
    <property type="component" value="Unassembled WGS sequence"/>
</dbReference>
<proteinExistence type="inferred from homology"/>
<evidence type="ECO:0000256" key="1">
    <source>
        <dbReference type="ARBA" id="ARBA00034120"/>
    </source>
</evidence>
<dbReference type="EMBL" id="JACIGK010000043">
    <property type="protein sequence ID" value="MBB4268006.1"/>
    <property type="molecule type" value="Genomic_DNA"/>
</dbReference>
<dbReference type="AlphaFoldDB" id="A0A7W6RHD1"/>